<evidence type="ECO:0000259" key="6">
    <source>
        <dbReference type="Pfam" id="PF00389"/>
    </source>
</evidence>
<dbReference type="Gene3D" id="3.40.50.720">
    <property type="entry name" value="NAD(P)-binding Rossmann-like Domain"/>
    <property type="match status" value="2"/>
</dbReference>
<dbReference type="Pfam" id="PF02826">
    <property type="entry name" value="2-Hacid_dh_C"/>
    <property type="match status" value="1"/>
</dbReference>
<feature type="domain" description="D-isomer specific 2-hydroxyacid dehydrogenase NAD-binding" evidence="7">
    <location>
        <begin position="131"/>
        <end position="308"/>
    </location>
</feature>
<dbReference type="EC" id="1.1.1.95" evidence="8"/>
<keyword evidence="5 8" id="KW-0560">Oxidoreductase</keyword>
<dbReference type="PANTHER" id="PTHR42938:SF22">
    <property type="entry name" value="D-3-PHOSPHOGLYCERATE DEHYDROGENASE"/>
    <property type="match status" value="1"/>
</dbReference>
<dbReference type="InterPro" id="IPR036291">
    <property type="entry name" value="NAD(P)-bd_dom_sf"/>
</dbReference>
<dbReference type="Proteomes" id="UP001519363">
    <property type="component" value="Unassembled WGS sequence"/>
</dbReference>
<evidence type="ECO:0000259" key="7">
    <source>
        <dbReference type="Pfam" id="PF02826"/>
    </source>
</evidence>
<comment type="similarity">
    <text evidence="1 5">Belongs to the D-isomer specific 2-hydroxyacid dehydrogenase family.</text>
</comment>
<dbReference type="PANTHER" id="PTHR42938">
    <property type="entry name" value="FORMATE DEHYDROGENASE 1"/>
    <property type="match status" value="1"/>
</dbReference>
<keyword evidence="4" id="KW-0007">Acetylation</keyword>
<keyword evidence="3" id="KW-0597">Phosphoprotein</keyword>
<organism evidence="8 9">
    <name type="scientific">Crossiella equi</name>
    <dbReference type="NCBI Taxonomy" id="130796"/>
    <lineage>
        <taxon>Bacteria</taxon>
        <taxon>Bacillati</taxon>
        <taxon>Actinomycetota</taxon>
        <taxon>Actinomycetes</taxon>
        <taxon>Pseudonocardiales</taxon>
        <taxon>Pseudonocardiaceae</taxon>
        <taxon>Crossiella</taxon>
    </lineage>
</organism>
<dbReference type="Pfam" id="PF00389">
    <property type="entry name" value="2-Hacid_dh"/>
    <property type="match status" value="1"/>
</dbReference>
<evidence type="ECO:0000313" key="9">
    <source>
        <dbReference type="Proteomes" id="UP001519363"/>
    </source>
</evidence>
<comment type="caution">
    <text evidence="8">The sequence shown here is derived from an EMBL/GenBank/DDBJ whole genome shotgun (WGS) entry which is preliminary data.</text>
</comment>
<dbReference type="SUPFAM" id="SSF51735">
    <property type="entry name" value="NAD(P)-binding Rossmann-fold domains"/>
    <property type="match status" value="1"/>
</dbReference>
<keyword evidence="9" id="KW-1185">Reference proteome</keyword>
<evidence type="ECO:0000313" key="8">
    <source>
        <dbReference type="EMBL" id="MBP2475981.1"/>
    </source>
</evidence>
<dbReference type="RefSeq" id="WP_086784285.1">
    <property type="nucleotide sequence ID" value="NZ_JAGIOO010000001.1"/>
</dbReference>
<dbReference type="GO" id="GO:0004617">
    <property type="term" value="F:phosphoglycerate dehydrogenase activity"/>
    <property type="evidence" value="ECO:0007669"/>
    <property type="project" value="UniProtKB-EC"/>
</dbReference>
<name>A0ABS5AHD7_9PSEU</name>
<feature type="domain" description="D-isomer specific 2-hydroxyacid dehydrogenase catalytic" evidence="6">
    <location>
        <begin position="47"/>
        <end position="339"/>
    </location>
</feature>
<proteinExistence type="inferred from homology"/>
<dbReference type="EMBL" id="JAGIOO010000001">
    <property type="protein sequence ID" value="MBP2475981.1"/>
    <property type="molecule type" value="Genomic_DNA"/>
</dbReference>
<gene>
    <name evidence="8" type="ORF">JOF53_004853</name>
</gene>
<protein>
    <submittedName>
        <fullName evidence="8">D-3-phosphoglycerate dehydrogenase</fullName>
        <ecNumber evidence="8">1.1.1.95</ecNumber>
    </submittedName>
</protein>
<reference evidence="8 9" key="1">
    <citation type="submission" date="2021-03" db="EMBL/GenBank/DDBJ databases">
        <title>Sequencing the genomes of 1000 actinobacteria strains.</title>
        <authorList>
            <person name="Klenk H.-P."/>
        </authorList>
    </citation>
    <scope>NUCLEOTIDE SEQUENCE [LARGE SCALE GENOMIC DNA]</scope>
    <source>
        <strain evidence="8 9">DSM 44580</strain>
    </source>
</reference>
<evidence type="ECO:0000256" key="4">
    <source>
        <dbReference type="ARBA" id="ARBA00022990"/>
    </source>
</evidence>
<dbReference type="InterPro" id="IPR006139">
    <property type="entry name" value="D-isomer_2_OHA_DH_cat_dom"/>
</dbReference>
<comment type="subunit">
    <text evidence="2">Homotetramer.</text>
</comment>
<accession>A0ABS5AHD7</accession>
<evidence type="ECO:0000256" key="3">
    <source>
        <dbReference type="ARBA" id="ARBA00022553"/>
    </source>
</evidence>
<dbReference type="SUPFAM" id="SSF52283">
    <property type="entry name" value="Formate/glycerate dehydrogenase catalytic domain-like"/>
    <property type="match status" value="1"/>
</dbReference>
<sequence>MRILVAGDRFIPGCTFVEELVRRLPESKITKVDWTGEKAAQHEAQQRMEVHGAAAVPAPAELVDAVPGEHVLCVHFAPVGPDLLAAATDLRLVAVARTGLENVDLAAATARGIGVVPVFGRNASAVAELQIGLILAEARDIARADASVKGGGWRKEFPGRRVELGGSTVGMVGFGHVGRHFARKLAGFGCTLLAYDPYAPDEALAGCGVRRASTVDELLPVADFVVVQARHTPETERFLGARELGLMKPGAYFVNVARSRVVDYGALYAALASGVIAGAGLDVFDEEPLAADSPWRALDNVTLTTHFGGDTEQTNRTSAALVAEAVAEFAATGQVRAAANAEALGWR</sequence>
<evidence type="ECO:0000256" key="1">
    <source>
        <dbReference type="ARBA" id="ARBA00005854"/>
    </source>
</evidence>
<evidence type="ECO:0000256" key="2">
    <source>
        <dbReference type="ARBA" id="ARBA00011881"/>
    </source>
</evidence>
<dbReference type="InterPro" id="IPR006140">
    <property type="entry name" value="D-isomer_DH_NAD-bd"/>
</dbReference>
<evidence type="ECO:0000256" key="5">
    <source>
        <dbReference type="RuleBase" id="RU003719"/>
    </source>
</evidence>